<feature type="compositionally biased region" description="Basic and acidic residues" evidence="2">
    <location>
        <begin position="255"/>
        <end position="269"/>
    </location>
</feature>
<dbReference type="PRINTS" id="PR00305">
    <property type="entry name" value="1433ZETA"/>
</dbReference>
<name>A0AAV9JP40_9PEZI</name>
<gene>
    <name evidence="4" type="ORF">LTR36_000978</name>
</gene>
<dbReference type="SUPFAM" id="SSF48445">
    <property type="entry name" value="14-3-3 protein"/>
    <property type="match status" value="1"/>
</dbReference>
<feature type="region of interest" description="Disordered" evidence="2">
    <location>
        <begin position="187"/>
        <end position="310"/>
    </location>
</feature>
<dbReference type="InterPro" id="IPR000308">
    <property type="entry name" value="14-3-3"/>
</dbReference>
<keyword evidence="5" id="KW-1185">Reference proteome</keyword>
<feature type="region of interest" description="Disordered" evidence="2">
    <location>
        <begin position="1"/>
        <end position="46"/>
    </location>
</feature>
<dbReference type="EMBL" id="JAVFHQ010000011">
    <property type="protein sequence ID" value="KAK4547322.1"/>
    <property type="molecule type" value="Genomic_DNA"/>
</dbReference>
<reference evidence="4 5" key="1">
    <citation type="submission" date="2021-11" db="EMBL/GenBank/DDBJ databases">
        <title>Black yeast isolated from Biological Soil Crust.</title>
        <authorList>
            <person name="Kurbessoian T."/>
        </authorList>
    </citation>
    <scope>NUCLEOTIDE SEQUENCE [LARGE SCALE GENOMIC DNA]</scope>
    <source>
        <strain evidence="4 5">CCFEE 5522</strain>
    </source>
</reference>
<dbReference type="InterPro" id="IPR023410">
    <property type="entry name" value="14-3-3_domain"/>
</dbReference>
<evidence type="ECO:0000256" key="2">
    <source>
        <dbReference type="SAM" id="MobiDB-lite"/>
    </source>
</evidence>
<dbReference type="AlphaFoldDB" id="A0AAV9JP40"/>
<evidence type="ECO:0000313" key="5">
    <source>
        <dbReference type="Proteomes" id="UP001324427"/>
    </source>
</evidence>
<feature type="compositionally biased region" description="Basic and acidic residues" evidence="2">
    <location>
        <begin position="298"/>
        <end position="310"/>
    </location>
</feature>
<dbReference type="Pfam" id="PF00244">
    <property type="entry name" value="14-3-3"/>
    <property type="match status" value="1"/>
</dbReference>
<protein>
    <recommendedName>
        <fullName evidence="3">14-3-3 domain-containing protein</fullName>
    </recommendedName>
</protein>
<feature type="compositionally biased region" description="Polar residues" evidence="2">
    <location>
        <begin position="270"/>
        <end position="291"/>
    </location>
</feature>
<feature type="region of interest" description="Disordered" evidence="2">
    <location>
        <begin position="151"/>
        <end position="171"/>
    </location>
</feature>
<organism evidence="4 5">
    <name type="scientific">Oleoguttula mirabilis</name>
    <dbReference type="NCBI Taxonomy" id="1507867"/>
    <lineage>
        <taxon>Eukaryota</taxon>
        <taxon>Fungi</taxon>
        <taxon>Dikarya</taxon>
        <taxon>Ascomycota</taxon>
        <taxon>Pezizomycotina</taxon>
        <taxon>Dothideomycetes</taxon>
        <taxon>Dothideomycetidae</taxon>
        <taxon>Mycosphaerellales</taxon>
        <taxon>Teratosphaeriaceae</taxon>
        <taxon>Oleoguttula</taxon>
    </lineage>
</organism>
<comment type="similarity">
    <text evidence="1">Belongs to the 14-3-3 family.</text>
</comment>
<feature type="compositionally biased region" description="Pro residues" evidence="2">
    <location>
        <begin position="17"/>
        <end position="29"/>
    </location>
</feature>
<comment type="caution">
    <text evidence="4">The sequence shown here is derived from an EMBL/GenBank/DDBJ whole genome shotgun (WGS) entry which is preliminary data.</text>
</comment>
<evidence type="ECO:0000259" key="3">
    <source>
        <dbReference type="Pfam" id="PF00244"/>
    </source>
</evidence>
<sequence length="346" mass="37396">MTSDASYVTNPYAGPAQTPPPAGPPPPIPTGARRTPTRPPGLTPINISPTQAAASFLLPPLNFVPLAREHFKTAQHLANSLLSPSHALRLSVSLEHAAFLWDCEKEQDRARRLARKTIKEVYASTEGLDDDEFADASSLVQALGGVVRRGANDARRQPSTEQLASLKQRANPAPLVDRTIAVSPTNRGARTQVLIQRGSFMSTPDRLSTVPEVESTEATSEAPTLAALSPPVSRLSNRSKTRRTSSASDKAAKRRAVEQAEELHRRNSADNRSGSHSRQATPPEGSNQEPAESTLRPVIRESSVRTHAEDRREAVMKALEIIASVSRGLYVPSSKHSNVGMGWTLL</sequence>
<accession>A0AAV9JP40</accession>
<dbReference type="InterPro" id="IPR036815">
    <property type="entry name" value="14-3-3_dom_sf"/>
</dbReference>
<proteinExistence type="inferred from homology"/>
<feature type="domain" description="14-3-3" evidence="3">
    <location>
        <begin position="66"/>
        <end position="143"/>
    </location>
</feature>
<dbReference type="Gene3D" id="1.20.190.20">
    <property type="entry name" value="14-3-3 domain"/>
    <property type="match status" value="1"/>
</dbReference>
<dbReference type="Proteomes" id="UP001324427">
    <property type="component" value="Unassembled WGS sequence"/>
</dbReference>
<evidence type="ECO:0000256" key="1">
    <source>
        <dbReference type="ARBA" id="ARBA00006141"/>
    </source>
</evidence>
<evidence type="ECO:0000313" key="4">
    <source>
        <dbReference type="EMBL" id="KAK4547322.1"/>
    </source>
</evidence>